<name>D5JF52_9CAUD</name>
<dbReference type="GeneID" id="8997236"/>
<proteinExistence type="predicted"/>
<dbReference type="GO" id="GO:0006950">
    <property type="term" value="P:response to stress"/>
    <property type="evidence" value="ECO:0007669"/>
    <property type="project" value="UniProtKB-ARBA"/>
</dbReference>
<reference evidence="2 3" key="1">
    <citation type="submission" date="2010-10" db="EMBL/GenBank/DDBJ databases">
        <title>Genomic sequence and analysis of Klebsiella sp. KP15 bacteriophage.</title>
        <authorList>
            <person name="Drulis-Kawa Z."/>
            <person name="Maciaszczyk-Dziubinska E."/>
            <person name="Bocer T."/>
        </authorList>
    </citation>
    <scope>NUCLEOTIDE SEQUENCE [LARGE SCALE GENOMIC DNA]</scope>
</reference>
<dbReference type="EMBL" id="GU295964">
    <property type="protein sequence ID" value="ADE34836.1"/>
    <property type="molecule type" value="Genomic_DNA"/>
</dbReference>
<feature type="domain" description="SprT-like" evidence="1">
    <location>
        <begin position="18"/>
        <end position="142"/>
    </location>
</feature>
<dbReference type="InterPro" id="IPR006640">
    <property type="entry name" value="SprT-like_domain"/>
</dbReference>
<dbReference type="KEGG" id="vg:8997236"/>
<dbReference type="Proteomes" id="UP000002373">
    <property type="component" value="Segment"/>
</dbReference>
<dbReference type="SMART" id="SM00731">
    <property type="entry name" value="SprT"/>
    <property type="match status" value="1"/>
</dbReference>
<sequence length="202" mass="23202">MQGAFCYIGFVPSKGDSKMLKTRSAMEVTHWARTMMEKHGLISNGWTFRINGRITKTLGRCSYTKKLIELSGRHVAEDIYEDILDTLLHEIAHALVGRGYEHGKVWQAMALRLGAKPSPSKTTTKDANLVDKNEILYCLFMKDYQGREVYQAKADKKFYNDVMNGVKDMKNIWISGRKAYTKGRLYIRPVTHEELAYIRKEG</sequence>
<gene>
    <name evidence="2" type="ORF">KP15_4</name>
</gene>
<evidence type="ECO:0000313" key="2">
    <source>
        <dbReference type="EMBL" id="ADE34836.1"/>
    </source>
</evidence>
<keyword evidence="3" id="KW-1185">Reference proteome</keyword>
<organism evidence="2 3">
    <name type="scientific">Klebsiella phage KP15</name>
    <dbReference type="NCBI Taxonomy" id="707757"/>
    <lineage>
        <taxon>Viruses</taxon>
        <taxon>Duplodnaviria</taxon>
        <taxon>Heunggongvirae</taxon>
        <taxon>Uroviricota</taxon>
        <taxon>Caudoviricetes</taxon>
        <taxon>Pantevenvirales</taxon>
        <taxon>Straboviridae</taxon>
        <taxon>Slopekvirus</taxon>
        <taxon>Slopekvirus kp15</taxon>
    </lineage>
</organism>
<evidence type="ECO:0000259" key="1">
    <source>
        <dbReference type="SMART" id="SM00731"/>
    </source>
</evidence>
<accession>D5JF52</accession>
<dbReference type="RefSeq" id="YP_003579880.1">
    <property type="nucleotide sequence ID" value="NC_014036.1"/>
</dbReference>
<evidence type="ECO:0000313" key="3">
    <source>
        <dbReference type="Proteomes" id="UP000002373"/>
    </source>
</evidence>
<dbReference type="Pfam" id="PF10263">
    <property type="entry name" value="SprT-like"/>
    <property type="match status" value="1"/>
</dbReference>
<protein>
    <recommendedName>
        <fullName evidence="1">SprT-like domain-containing protein</fullName>
    </recommendedName>
</protein>